<dbReference type="SUPFAM" id="SSF46785">
    <property type="entry name" value="Winged helix' DNA-binding domain"/>
    <property type="match status" value="1"/>
</dbReference>
<dbReference type="InterPro" id="IPR005471">
    <property type="entry name" value="Tscrpt_reg_IclR_N"/>
</dbReference>
<organism evidence="2 3">
    <name type="scientific">Rhizobium wuzhouense</name>
    <dbReference type="NCBI Taxonomy" id="1986026"/>
    <lineage>
        <taxon>Bacteria</taxon>
        <taxon>Pseudomonadati</taxon>
        <taxon>Pseudomonadota</taxon>
        <taxon>Alphaproteobacteria</taxon>
        <taxon>Hyphomicrobiales</taxon>
        <taxon>Rhizobiaceae</taxon>
        <taxon>Rhizobium/Agrobacterium group</taxon>
        <taxon>Rhizobium</taxon>
    </lineage>
</organism>
<evidence type="ECO:0000259" key="1">
    <source>
        <dbReference type="Pfam" id="PF09339"/>
    </source>
</evidence>
<reference evidence="2 3" key="1">
    <citation type="submission" date="2018-06" db="EMBL/GenBank/DDBJ databases">
        <title>Rhizobium wuzhouense sp. nov., isolated from roots of Oryza officinalis.</title>
        <authorList>
            <person name="Yuan T."/>
        </authorList>
    </citation>
    <scope>NUCLEOTIDE SEQUENCE [LARGE SCALE GENOMIC DNA]</scope>
    <source>
        <strain evidence="2 3">W44</strain>
    </source>
</reference>
<dbReference type="RefSeq" id="WP_110790101.1">
    <property type="nucleotide sequence ID" value="NZ_QJRY01000001.1"/>
</dbReference>
<dbReference type="Pfam" id="PF09339">
    <property type="entry name" value="HTH_IclR"/>
    <property type="match status" value="1"/>
</dbReference>
<accession>A0ABX5NZG9</accession>
<protein>
    <recommendedName>
        <fullName evidence="1">HTH iclR-type domain-containing protein</fullName>
    </recommendedName>
</protein>
<gene>
    <name evidence="2" type="ORF">DMY87_04820</name>
</gene>
<keyword evidence="3" id="KW-1185">Reference proteome</keyword>
<proteinExistence type="predicted"/>
<sequence>MSKGCFTMVKGLEVFQSHWKSFPVQHMRFFFEVARNDLERREWGVMEMAERLGVPQATASRHIQDLSKWNAPKGHDPLDLVTTRTSPDDYRKRIPMLTNKGLQVYRRLDAILSNRA</sequence>
<evidence type="ECO:0000313" key="2">
    <source>
        <dbReference type="EMBL" id="PYB77673.1"/>
    </source>
</evidence>
<dbReference type="Gene3D" id="1.10.10.10">
    <property type="entry name" value="Winged helix-like DNA-binding domain superfamily/Winged helix DNA-binding domain"/>
    <property type="match status" value="1"/>
</dbReference>
<dbReference type="Proteomes" id="UP000247536">
    <property type="component" value="Unassembled WGS sequence"/>
</dbReference>
<dbReference type="EMBL" id="QJRY01000001">
    <property type="protein sequence ID" value="PYB77673.1"/>
    <property type="molecule type" value="Genomic_DNA"/>
</dbReference>
<comment type="caution">
    <text evidence="2">The sequence shown here is derived from an EMBL/GenBank/DDBJ whole genome shotgun (WGS) entry which is preliminary data.</text>
</comment>
<dbReference type="CDD" id="cd00090">
    <property type="entry name" value="HTH_ARSR"/>
    <property type="match status" value="1"/>
</dbReference>
<name>A0ABX5NZG9_9HYPH</name>
<dbReference type="InterPro" id="IPR036390">
    <property type="entry name" value="WH_DNA-bd_sf"/>
</dbReference>
<evidence type="ECO:0000313" key="3">
    <source>
        <dbReference type="Proteomes" id="UP000247536"/>
    </source>
</evidence>
<dbReference type="InterPro" id="IPR011991">
    <property type="entry name" value="ArsR-like_HTH"/>
</dbReference>
<feature type="domain" description="HTH iclR-type" evidence="1">
    <location>
        <begin position="40"/>
        <end position="69"/>
    </location>
</feature>
<dbReference type="InterPro" id="IPR036388">
    <property type="entry name" value="WH-like_DNA-bd_sf"/>
</dbReference>